<evidence type="ECO:0000313" key="2">
    <source>
        <dbReference type="Proteomes" id="UP000291107"/>
    </source>
</evidence>
<organism evidence="1 2">
    <name type="scientific">Pseudomonas koreensis</name>
    <dbReference type="NCBI Taxonomy" id="198620"/>
    <lineage>
        <taxon>Bacteria</taxon>
        <taxon>Pseudomonadati</taxon>
        <taxon>Pseudomonadota</taxon>
        <taxon>Gammaproteobacteria</taxon>
        <taxon>Pseudomonadales</taxon>
        <taxon>Pseudomonadaceae</taxon>
        <taxon>Pseudomonas</taxon>
    </lineage>
</organism>
<evidence type="ECO:0000313" key="1">
    <source>
        <dbReference type="EMBL" id="RYM41258.1"/>
    </source>
</evidence>
<proteinExistence type="predicted"/>
<sequence>MSILDLSGLPAPDVLEPLDFEQTFEDSLSMFRGSMGDNWTANLESDPVVKLLEVGAYNKLGNRARVNDGAKALLLAYAIKSDLDQLGGNVNLPRLVIQAEDLTATPPVPEVLEEDDPYRERIQLAYEGLTTAGPRNSYILHTRNASGLVADASAESPAPCNVTVTVLSTEGKGEASPELLNVVRLALDDEDTRPVADRVKVQSAEILEYRIDAILHMSSAGPEGDASLTEAKRRLAAWINPRKRLGVEVARSAVDAQLHIAGVSRVELVGWQDLAPTKAQAAWCTGYEVTMGVQHEEPAAEQ</sequence>
<dbReference type="InterPro" id="IPR014507">
    <property type="entry name" value="Baseplate_assembly_J_pred"/>
</dbReference>
<dbReference type="InterPro" id="IPR052726">
    <property type="entry name" value="Phage_Baseplate_Hub"/>
</dbReference>
<dbReference type="RefSeq" id="WP_129998929.1">
    <property type="nucleotide sequence ID" value="NZ_SEUB01000005.1"/>
</dbReference>
<comment type="caution">
    <text evidence="1">The sequence shown here is derived from an EMBL/GenBank/DDBJ whole genome shotgun (WGS) entry which is preliminary data.</text>
</comment>
<dbReference type="AlphaFoldDB" id="A0A4Q4L316"/>
<dbReference type="EMBL" id="SEUB01000005">
    <property type="protein sequence ID" value="RYM41258.1"/>
    <property type="molecule type" value="Genomic_DNA"/>
</dbReference>
<gene>
    <name evidence="1" type="ORF">EVS84_15325</name>
</gene>
<accession>A0A4Q4L316</accession>
<dbReference type="PANTHER" id="PTHR35862">
    <property type="entry name" value="FELS-2 PROPHAGE PROTEIN"/>
    <property type="match status" value="1"/>
</dbReference>
<dbReference type="PANTHER" id="PTHR35862:SF1">
    <property type="entry name" value="FELS-2 PROPHAGE PROTEIN"/>
    <property type="match status" value="1"/>
</dbReference>
<name>A0A4Q4L316_9PSED</name>
<reference evidence="1 2" key="1">
    <citation type="submission" date="2019-02" db="EMBL/GenBank/DDBJ databases">
        <title>Genome of Pseudomonas korensis isolated from heavy metal contaminated environment.</title>
        <authorList>
            <person name="Ayangbenro A.S."/>
            <person name="Babalola O."/>
        </authorList>
    </citation>
    <scope>NUCLEOTIDE SEQUENCE [LARGE SCALE GENOMIC DNA]</scope>
    <source>
        <strain evidence="1 2">AB36</strain>
    </source>
</reference>
<protein>
    <submittedName>
        <fullName evidence="1">Baseplate assembly protein</fullName>
    </submittedName>
</protein>
<dbReference type="PIRSF" id="PIRSF020481">
    <property type="entry name" value="BAP"/>
    <property type="match status" value="1"/>
</dbReference>
<dbReference type="Proteomes" id="UP000291107">
    <property type="component" value="Unassembled WGS sequence"/>
</dbReference>